<keyword evidence="1" id="KW-0472">Membrane</keyword>
<protein>
    <submittedName>
        <fullName evidence="3">Zinc ribbon domain-containing protein</fullName>
    </submittedName>
</protein>
<organism evidence="3 4">
    <name type="scientific">Candidatus Faecousia excrementigallinarum</name>
    <dbReference type="NCBI Taxonomy" id="2840806"/>
    <lineage>
        <taxon>Bacteria</taxon>
        <taxon>Bacillati</taxon>
        <taxon>Bacillota</taxon>
        <taxon>Clostridia</taxon>
        <taxon>Eubacteriales</taxon>
        <taxon>Oscillospiraceae</taxon>
        <taxon>Faecousia</taxon>
    </lineage>
</organism>
<evidence type="ECO:0000313" key="4">
    <source>
        <dbReference type="Proteomes" id="UP000886796"/>
    </source>
</evidence>
<dbReference type="Proteomes" id="UP000886796">
    <property type="component" value="Unassembled WGS sequence"/>
</dbReference>
<evidence type="ECO:0000259" key="2">
    <source>
        <dbReference type="Pfam" id="PF13240"/>
    </source>
</evidence>
<proteinExistence type="predicted"/>
<gene>
    <name evidence="3" type="ORF">IAB74_03705</name>
</gene>
<evidence type="ECO:0000313" key="3">
    <source>
        <dbReference type="EMBL" id="HIQ67598.1"/>
    </source>
</evidence>
<feature type="domain" description="Zinc-ribbon" evidence="2">
    <location>
        <begin position="94"/>
        <end position="115"/>
    </location>
</feature>
<dbReference type="AlphaFoldDB" id="A0A9D0Z256"/>
<reference evidence="3" key="2">
    <citation type="journal article" date="2021" name="PeerJ">
        <title>Extensive microbial diversity within the chicken gut microbiome revealed by metagenomics and culture.</title>
        <authorList>
            <person name="Gilroy R."/>
            <person name="Ravi A."/>
            <person name="Getino M."/>
            <person name="Pursley I."/>
            <person name="Horton D.L."/>
            <person name="Alikhan N.F."/>
            <person name="Baker D."/>
            <person name="Gharbi K."/>
            <person name="Hall N."/>
            <person name="Watson M."/>
            <person name="Adriaenssens E.M."/>
            <person name="Foster-Nyarko E."/>
            <person name="Jarju S."/>
            <person name="Secka A."/>
            <person name="Antonio M."/>
            <person name="Oren A."/>
            <person name="Chaudhuri R.R."/>
            <person name="La Ragione R."/>
            <person name="Hildebrand F."/>
            <person name="Pallen M.J."/>
        </authorList>
    </citation>
    <scope>NUCLEOTIDE SEQUENCE</scope>
    <source>
        <strain evidence="3">13361</strain>
    </source>
</reference>
<accession>A0A9D0Z256</accession>
<sequence length="117" mass="13071">MAWDRDKERKAGKVMTLGGCIFALVFALIWCGVVVSMGAWLMLIPGLFIVGITGYRLVLCIQWSKEQKAPQKEADPWDRPAPSAPQTQQHANGFCPYCGSPISEDFTYCPKCGRRME</sequence>
<keyword evidence="1" id="KW-0812">Transmembrane</keyword>
<comment type="caution">
    <text evidence="3">The sequence shown here is derived from an EMBL/GenBank/DDBJ whole genome shotgun (WGS) entry which is preliminary data.</text>
</comment>
<reference evidence="3" key="1">
    <citation type="submission" date="2020-10" db="EMBL/GenBank/DDBJ databases">
        <authorList>
            <person name="Gilroy R."/>
        </authorList>
    </citation>
    <scope>NUCLEOTIDE SEQUENCE</scope>
    <source>
        <strain evidence="3">13361</strain>
    </source>
</reference>
<feature type="transmembrane region" description="Helical" evidence="1">
    <location>
        <begin position="12"/>
        <end position="33"/>
    </location>
</feature>
<evidence type="ECO:0000256" key="1">
    <source>
        <dbReference type="SAM" id="Phobius"/>
    </source>
</evidence>
<dbReference type="EMBL" id="DVFK01000056">
    <property type="protein sequence ID" value="HIQ67598.1"/>
    <property type="molecule type" value="Genomic_DNA"/>
</dbReference>
<dbReference type="Pfam" id="PF13240">
    <property type="entry name" value="Zn_Ribbon_1"/>
    <property type="match status" value="1"/>
</dbReference>
<keyword evidence="1" id="KW-1133">Transmembrane helix</keyword>
<feature type="transmembrane region" description="Helical" evidence="1">
    <location>
        <begin position="39"/>
        <end position="58"/>
    </location>
</feature>
<name>A0A9D0Z256_9FIRM</name>
<dbReference type="InterPro" id="IPR026870">
    <property type="entry name" value="Zinc_ribbon_dom"/>
</dbReference>